<evidence type="ECO:0000256" key="2">
    <source>
        <dbReference type="SAM" id="Phobius"/>
    </source>
</evidence>
<keyword evidence="2" id="KW-0472">Membrane</keyword>
<feature type="region of interest" description="Disordered" evidence="1">
    <location>
        <begin position="319"/>
        <end position="344"/>
    </location>
</feature>
<sequence>MDALLILGGLLLILVCLVWLSLRAFSVSAAWGVASLVPPLALAFAWRHWSRGRLPILVGALGCVVLISGLIQVASRDSERLRAILSLQWLQPPPAELHTTLQGQLWGELFKPEQGELINGVLRLREGRDFFARRELLIRLPQGPEEQALRLDILPQDRVDVPEVEISRLLPEQDLPEAHRLEHGYTLHLNLQPKAPNRLVGDLHLTLPAPYQTRLSGRVELFTDHLRYREDGQVDTHFDSEDTLLHVIGDYLQRRFVQPEVQVFSISGLDWTAQYLDVHVLVKIGTRTVRLPLKLQKHPSHGWQVLGDRYPELPVAAAAVPPPASAPRSENRQRPNAPPPVSGAFSLQRLQAAPGDFPNSRLRVQTVRGHVAEGVFLGLDEEGRVLIRQVRGGPGEVRFSLATSEIRRIELLQ</sequence>
<evidence type="ECO:0000256" key="1">
    <source>
        <dbReference type="SAM" id="MobiDB-lite"/>
    </source>
</evidence>
<gene>
    <name evidence="3" type="ORF">H9642_08790</name>
</gene>
<reference evidence="3 4" key="1">
    <citation type="submission" date="2020-08" db="EMBL/GenBank/DDBJ databases">
        <title>A Genomic Blueprint of the Chicken Gut Microbiome.</title>
        <authorList>
            <person name="Gilroy R."/>
            <person name="Ravi A."/>
            <person name="Getino M."/>
            <person name="Pursley I."/>
            <person name="Horton D.L."/>
            <person name="Alikhan N.-F."/>
            <person name="Baker D."/>
            <person name="Gharbi K."/>
            <person name="Hall N."/>
            <person name="Watson M."/>
            <person name="Adriaenssens E.M."/>
            <person name="Foster-Nyarko E."/>
            <person name="Jarju S."/>
            <person name="Secka A."/>
            <person name="Antonio M."/>
            <person name="Oren A."/>
            <person name="Chaudhuri R."/>
            <person name="La Ragione R.M."/>
            <person name="Hildebrand F."/>
            <person name="Pallen M.J."/>
        </authorList>
    </citation>
    <scope>NUCLEOTIDE SEQUENCE [LARGE SCALE GENOMIC DNA]</scope>
    <source>
        <strain evidence="3 4">Sa2CUA2</strain>
    </source>
</reference>
<evidence type="ECO:0000313" key="4">
    <source>
        <dbReference type="Proteomes" id="UP000611945"/>
    </source>
</evidence>
<dbReference type="Proteomes" id="UP000611945">
    <property type="component" value="Unassembled WGS sequence"/>
</dbReference>
<keyword evidence="4" id="KW-1185">Reference proteome</keyword>
<organism evidence="3 4">
    <name type="scientific">Serpens gallinarum</name>
    <dbReference type="NCBI Taxonomy" id="2763075"/>
    <lineage>
        <taxon>Bacteria</taxon>
        <taxon>Pseudomonadati</taxon>
        <taxon>Pseudomonadota</taxon>
        <taxon>Gammaproteobacteria</taxon>
        <taxon>Pseudomonadales</taxon>
        <taxon>Pseudomonadaceae</taxon>
        <taxon>Pseudomonas</taxon>
    </lineage>
</organism>
<accession>A0ABR8TNE4</accession>
<comment type="caution">
    <text evidence="3">The sequence shown here is derived from an EMBL/GenBank/DDBJ whole genome shotgun (WGS) entry which is preliminary data.</text>
</comment>
<proteinExistence type="predicted"/>
<dbReference type="RefSeq" id="WP_251836056.1">
    <property type="nucleotide sequence ID" value="NZ_JACSQG010000003.1"/>
</dbReference>
<dbReference type="EMBL" id="JACSQG010000003">
    <property type="protein sequence ID" value="MBD7977288.1"/>
    <property type="molecule type" value="Genomic_DNA"/>
</dbReference>
<keyword evidence="2" id="KW-0812">Transmembrane</keyword>
<evidence type="ECO:0000313" key="3">
    <source>
        <dbReference type="EMBL" id="MBD7977288.1"/>
    </source>
</evidence>
<keyword evidence="2" id="KW-1133">Transmembrane helix</keyword>
<feature type="transmembrane region" description="Helical" evidence="2">
    <location>
        <begin position="54"/>
        <end position="74"/>
    </location>
</feature>
<protein>
    <submittedName>
        <fullName evidence="3">MFS transporter</fullName>
    </submittedName>
</protein>
<name>A0ABR8TNE4_9PSED</name>